<dbReference type="PANTHER" id="PTHR48079">
    <property type="entry name" value="PROTEIN YEEZ"/>
    <property type="match status" value="1"/>
</dbReference>
<dbReference type="PANTHER" id="PTHR48079:SF6">
    <property type="entry name" value="NAD(P)-BINDING DOMAIN-CONTAINING PROTEIN-RELATED"/>
    <property type="match status" value="1"/>
</dbReference>
<dbReference type="AlphaFoldDB" id="A0A7I9YZI4"/>
<name>A0A7I9YZI4_MYCBU</name>
<keyword evidence="3" id="KW-1185">Reference proteome</keyword>
<dbReference type="InterPro" id="IPR036291">
    <property type="entry name" value="NAD(P)-bd_dom_sf"/>
</dbReference>
<evidence type="ECO:0000259" key="1">
    <source>
        <dbReference type="Pfam" id="PF01370"/>
    </source>
</evidence>
<protein>
    <submittedName>
        <fullName evidence="2">NAD(P)-dependent oxidoreductase</fullName>
    </submittedName>
</protein>
<proteinExistence type="predicted"/>
<feature type="domain" description="NAD-dependent epimerase/dehydratase" evidence="1">
    <location>
        <begin position="2"/>
        <end position="223"/>
    </location>
</feature>
<dbReference type="Pfam" id="PF01370">
    <property type="entry name" value="Epimerase"/>
    <property type="match status" value="1"/>
</dbReference>
<evidence type="ECO:0000313" key="2">
    <source>
        <dbReference type="EMBL" id="GFG93992.1"/>
    </source>
</evidence>
<sequence length="299" mass="31458">MFLTGGTGAIGGYAVPALVAARHEVTALARGEAKAAALRAQGATPVAVSLFDRKALAEAFAGHDVVVNLATALPPPASFIRKSAWRECERIRTEGSAAVVDAALDAGVRRVVQESVVMIYRDAGDRWITEDAPVDHYPIAAGNHAAEANNRRFGAAGGTAVVLRFGLFYGRGAAHSEQIVAMARRHIGFVGGRADSYMSSIHLADAASAVVAALECPGGTYNVVDDEPVTKRDNAAALAAAVGVKPWIVVPGRSALLLGDRLTSLTRSLRVSNNRFRTATDWRPKYPSVREGYPSMIGA</sequence>
<dbReference type="SUPFAM" id="SSF51735">
    <property type="entry name" value="NAD(P)-binding Rossmann-fold domains"/>
    <property type="match status" value="1"/>
</dbReference>
<evidence type="ECO:0000313" key="3">
    <source>
        <dbReference type="Proteomes" id="UP000465360"/>
    </source>
</evidence>
<dbReference type="InterPro" id="IPR001509">
    <property type="entry name" value="Epimerase_deHydtase"/>
</dbReference>
<dbReference type="Proteomes" id="UP000465360">
    <property type="component" value="Unassembled WGS sequence"/>
</dbReference>
<organism evidence="2 3">
    <name type="scientific">Mycobacterium bourgelatii</name>
    <dbReference type="NCBI Taxonomy" id="1273442"/>
    <lineage>
        <taxon>Bacteria</taxon>
        <taxon>Bacillati</taxon>
        <taxon>Actinomycetota</taxon>
        <taxon>Actinomycetes</taxon>
        <taxon>Mycobacteriales</taxon>
        <taxon>Mycobacteriaceae</taxon>
        <taxon>Mycobacterium</taxon>
    </lineage>
</organism>
<gene>
    <name evidence="2" type="ORF">MBOU_60340</name>
</gene>
<reference evidence="2 3" key="1">
    <citation type="journal article" date="2019" name="Emerg. Microbes Infect.">
        <title>Comprehensive subspecies identification of 175 nontuberculous mycobacteria species based on 7547 genomic profiles.</title>
        <authorList>
            <person name="Matsumoto Y."/>
            <person name="Kinjo T."/>
            <person name="Motooka D."/>
            <person name="Nabeya D."/>
            <person name="Jung N."/>
            <person name="Uechi K."/>
            <person name="Horii T."/>
            <person name="Iida T."/>
            <person name="Fujita J."/>
            <person name="Nakamura S."/>
        </authorList>
    </citation>
    <scope>NUCLEOTIDE SEQUENCE [LARGE SCALE GENOMIC DNA]</scope>
    <source>
        <strain evidence="2 3">JCM 30725</strain>
    </source>
</reference>
<dbReference type="Gene3D" id="3.40.50.720">
    <property type="entry name" value="NAD(P)-binding Rossmann-like Domain"/>
    <property type="match status" value="1"/>
</dbReference>
<dbReference type="GO" id="GO:0004029">
    <property type="term" value="F:aldehyde dehydrogenase (NAD+) activity"/>
    <property type="evidence" value="ECO:0007669"/>
    <property type="project" value="TreeGrafter"/>
</dbReference>
<accession>A0A7I9YZI4</accession>
<dbReference type="GO" id="GO:0005737">
    <property type="term" value="C:cytoplasm"/>
    <property type="evidence" value="ECO:0007669"/>
    <property type="project" value="TreeGrafter"/>
</dbReference>
<comment type="caution">
    <text evidence="2">The sequence shown here is derived from an EMBL/GenBank/DDBJ whole genome shotgun (WGS) entry which is preliminary data.</text>
</comment>
<dbReference type="InterPro" id="IPR051783">
    <property type="entry name" value="NAD(P)-dependent_oxidoreduct"/>
</dbReference>
<dbReference type="EMBL" id="BLKZ01000002">
    <property type="protein sequence ID" value="GFG93992.1"/>
    <property type="molecule type" value="Genomic_DNA"/>
</dbReference>